<dbReference type="AlphaFoldDB" id="A0A3L6EFM6"/>
<dbReference type="InterPro" id="IPR033712">
    <property type="entry name" value="Pumilio_RNA-bd"/>
</dbReference>
<feature type="compositionally biased region" description="Polar residues" evidence="4">
    <location>
        <begin position="146"/>
        <end position="159"/>
    </location>
</feature>
<evidence type="ECO:0000256" key="4">
    <source>
        <dbReference type="SAM" id="MobiDB-lite"/>
    </source>
</evidence>
<dbReference type="InterPro" id="IPR011989">
    <property type="entry name" value="ARM-like"/>
</dbReference>
<evidence type="ECO:0000256" key="1">
    <source>
        <dbReference type="ARBA" id="ARBA00022737"/>
    </source>
</evidence>
<proteinExistence type="predicted"/>
<protein>
    <recommendedName>
        <fullName evidence="5">PUM-HD domain-containing protein</fullName>
    </recommendedName>
</protein>
<feature type="repeat" description="Pumilio" evidence="3">
    <location>
        <begin position="607"/>
        <end position="642"/>
    </location>
</feature>
<feature type="region of interest" description="Disordered" evidence="4">
    <location>
        <begin position="133"/>
        <end position="160"/>
    </location>
</feature>
<dbReference type="InterPro" id="IPR012940">
    <property type="entry name" value="NABP"/>
</dbReference>
<feature type="repeat" description="Pumilio" evidence="3">
    <location>
        <begin position="643"/>
        <end position="678"/>
    </location>
</feature>
<dbReference type="CDD" id="cd07920">
    <property type="entry name" value="Pumilio"/>
    <property type="match status" value="1"/>
</dbReference>
<dbReference type="PANTHER" id="PTHR12537:SF154">
    <property type="entry name" value="OS01G0971900 PROTEIN"/>
    <property type="match status" value="1"/>
</dbReference>
<evidence type="ECO:0000256" key="3">
    <source>
        <dbReference type="PROSITE-ProRule" id="PRU00317"/>
    </source>
</evidence>
<dbReference type="InterPro" id="IPR033133">
    <property type="entry name" value="PUM-HD"/>
</dbReference>
<dbReference type="GO" id="GO:0006417">
    <property type="term" value="P:regulation of translation"/>
    <property type="evidence" value="ECO:0007669"/>
    <property type="project" value="UniProtKB-KW"/>
</dbReference>
<evidence type="ECO:0000313" key="7">
    <source>
        <dbReference type="Proteomes" id="UP000251960"/>
    </source>
</evidence>
<feature type="compositionally biased region" description="Low complexity" evidence="4">
    <location>
        <begin position="237"/>
        <end position="248"/>
    </location>
</feature>
<dbReference type="PANTHER" id="PTHR12537">
    <property type="entry name" value="RNA BINDING PROTEIN PUMILIO-RELATED"/>
    <property type="match status" value="1"/>
</dbReference>
<dbReference type="GO" id="GO:0003723">
    <property type="term" value="F:RNA binding"/>
    <property type="evidence" value="ECO:0007669"/>
    <property type="project" value="InterPro"/>
</dbReference>
<feature type="repeat" description="Pumilio" evidence="3">
    <location>
        <begin position="679"/>
        <end position="715"/>
    </location>
</feature>
<reference evidence="6 7" key="1">
    <citation type="journal article" date="2018" name="Nat. Genet.">
        <title>Extensive intraspecific gene order and gene structural variations between Mo17 and other maize genomes.</title>
        <authorList>
            <person name="Sun S."/>
            <person name="Zhou Y."/>
            <person name="Chen J."/>
            <person name="Shi J."/>
            <person name="Zhao H."/>
            <person name="Zhao H."/>
            <person name="Song W."/>
            <person name="Zhang M."/>
            <person name="Cui Y."/>
            <person name="Dong X."/>
            <person name="Liu H."/>
            <person name="Ma X."/>
            <person name="Jiao Y."/>
            <person name="Wang B."/>
            <person name="Wei X."/>
            <person name="Stein J.C."/>
            <person name="Glaubitz J.C."/>
            <person name="Lu F."/>
            <person name="Yu G."/>
            <person name="Liang C."/>
            <person name="Fengler K."/>
            <person name="Li B."/>
            <person name="Rafalski A."/>
            <person name="Schnable P.S."/>
            <person name="Ware D.H."/>
            <person name="Buckler E.S."/>
            <person name="Lai J."/>
        </authorList>
    </citation>
    <scope>NUCLEOTIDE SEQUENCE [LARGE SCALE GENOMIC DNA]</scope>
    <source>
        <strain evidence="7">cv. Missouri 17</strain>
        <tissue evidence="6">Seedling</tissue>
    </source>
</reference>
<dbReference type="Pfam" id="PF00806">
    <property type="entry name" value="PUF"/>
    <property type="match status" value="8"/>
</dbReference>
<evidence type="ECO:0000313" key="6">
    <source>
        <dbReference type="EMBL" id="PWZ19627.1"/>
    </source>
</evidence>
<feature type="domain" description="PUM-HD" evidence="5">
    <location>
        <begin position="515"/>
        <end position="966"/>
    </location>
</feature>
<dbReference type="ExpressionAtlas" id="A0A3L6EFM6">
    <property type="expression patterns" value="baseline and differential"/>
</dbReference>
<keyword evidence="1" id="KW-0677">Repeat</keyword>
<dbReference type="Proteomes" id="UP000251960">
    <property type="component" value="Chromosome 6"/>
</dbReference>
<dbReference type="Gene3D" id="1.25.10.10">
    <property type="entry name" value="Leucine-rich Repeat Variant"/>
    <property type="match status" value="2"/>
</dbReference>
<feature type="repeat" description="Pumilio" evidence="3">
    <location>
        <begin position="571"/>
        <end position="606"/>
    </location>
</feature>
<sequence>MVTEMAARGGEAAAFGAETDRGDFEVFRSGSAPPTVEGALGAAAAAADLLVDDDLRADPAYQSYYYSNAHLNPRLPPPLLSKEDWRSSHHRLRSAAFGGIGDGRRQQQPAAQGTVGLPGIDLARQRSFSTVFQEDSYQRDMDRQTASHNSSESLCSSGIQYGLNRGPGTIGGLHSSNSLRSLDEIPNNDLPSNTFASLLGSSLSRSASPDPELVRRAPSPSLPPIGVKVGNTDKMNGGSSSFRRSSSAIGGSDDLVAALSGMNLSSRAMSGQTMDQSQLYQDVDNVQKFLFDRQGDQPNGNQQHYMRRLEHGQSKLSDGYSANLANSSTMRNQINSGSFTSFDSLSLGSGFPSPRIGSRSPGGTVSSRQNLAGMSNMLNYNGIGSPTASPSLQTSIDPAYIQYLAQIAATWDDPLMDRSHLGNSYMDLLGTQKANLGPLLQSQKQYGYCGNLGFNLGGYAGSPLASPVLPSSPIAPGSPLRHGDRNMRFPSGMRNFGNSFGSWNSGMSGKMDANLMPSLLEEFKSNKSKSYELSEIAGHVVEFSADQYGSRFIQQKLETASTEEKDMVFSEIMPQALTLMTDVFGNYVVQKFFEHGSTTQIKELAGQLIGRVLALSLQMYGCRVIQKAIEVVDLDLQTKMVAELEGHVMRCVRDQNGNHVIQKCIECIPQHAIEFIVSTFYGQVVMLSTHPYGCRVIQRVLEHCDDPKTQQIMMDEILQSVCLLAQDQYGNYVVQYCCLSHVTMCCAAVWNRKQQERSTLALALGSSDLALQYCCLSHVAICCAAVWNRKQQERVRLNKLRGGQRSGFWEFTSRDIPMGYFSPAVSSAHNLALGFDIDSESNVALTHVLEHGKPHERSAIIEKLIGQVVQMSQQKFASNVIEKCLAFGNPVERQVLIGEMLGSTSESEPLEVMMKDQFANYVVQKVLETCDDQQREMILTRIKTHLNTLKKYTYGKHIVARVEKLVAAGEKRLGLQPACTAA</sequence>
<organism evidence="6">
    <name type="scientific">Zea mays</name>
    <name type="common">Maize</name>
    <dbReference type="NCBI Taxonomy" id="4577"/>
    <lineage>
        <taxon>Eukaryota</taxon>
        <taxon>Viridiplantae</taxon>
        <taxon>Streptophyta</taxon>
        <taxon>Embryophyta</taxon>
        <taxon>Tracheophyta</taxon>
        <taxon>Spermatophyta</taxon>
        <taxon>Magnoliopsida</taxon>
        <taxon>Liliopsida</taxon>
        <taxon>Poales</taxon>
        <taxon>Poaceae</taxon>
        <taxon>PACMAD clade</taxon>
        <taxon>Panicoideae</taxon>
        <taxon>Andropogonodae</taxon>
        <taxon>Andropogoneae</taxon>
        <taxon>Tripsacinae</taxon>
        <taxon>Zea</taxon>
    </lineage>
</organism>
<gene>
    <name evidence="6" type="ORF">Zm00014a_033151</name>
</gene>
<dbReference type="PROSITE" id="PS50303">
    <property type="entry name" value="PUM_HD"/>
    <property type="match status" value="1"/>
</dbReference>
<dbReference type="SUPFAM" id="SSF48371">
    <property type="entry name" value="ARM repeat"/>
    <property type="match status" value="2"/>
</dbReference>
<feature type="repeat" description="Pumilio" evidence="3">
    <location>
        <begin position="863"/>
        <end position="898"/>
    </location>
</feature>
<name>A0A3L6EFM6_MAIZE</name>
<comment type="caution">
    <text evidence="6">The sequence shown here is derived from an EMBL/GenBank/DDBJ whole genome shotgun (WGS) entry which is preliminary data.</text>
</comment>
<feature type="region of interest" description="Disordered" evidence="4">
    <location>
        <begin position="201"/>
        <end position="248"/>
    </location>
</feature>
<accession>A0A3L6EFM6</accession>
<dbReference type="SMART" id="SM00025">
    <property type="entry name" value="Pumilio"/>
    <property type="match status" value="8"/>
</dbReference>
<dbReference type="Pfam" id="PF07990">
    <property type="entry name" value="NABP"/>
    <property type="match status" value="1"/>
</dbReference>
<dbReference type="EMBL" id="NCVQ01000007">
    <property type="protein sequence ID" value="PWZ19626.1"/>
    <property type="molecule type" value="Genomic_DNA"/>
</dbReference>
<feature type="region of interest" description="Disordered" evidence="4">
    <location>
        <begin position="97"/>
        <end position="119"/>
    </location>
</feature>
<dbReference type="EMBL" id="NCVQ01000007">
    <property type="protein sequence ID" value="PWZ19627.1"/>
    <property type="molecule type" value="Genomic_DNA"/>
</dbReference>
<dbReference type="InterPro" id="IPR001313">
    <property type="entry name" value="Pumilio_RNA-bd_rpt"/>
</dbReference>
<dbReference type="InterPro" id="IPR016024">
    <property type="entry name" value="ARM-type_fold"/>
</dbReference>
<keyword evidence="2" id="KW-0810">Translation regulation</keyword>
<feature type="repeat" description="Pumilio" evidence="3">
    <location>
        <begin position="899"/>
        <end position="940"/>
    </location>
</feature>
<evidence type="ECO:0000256" key="2">
    <source>
        <dbReference type="ARBA" id="ARBA00022845"/>
    </source>
</evidence>
<feature type="repeat" description="Pumilio" evidence="3">
    <location>
        <begin position="535"/>
        <end position="570"/>
    </location>
</feature>
<evidence type="ECO:0000259" key="5">
    <source>
        <dbReference type="PROSITE" id="PS50303"/>
    </source>
</evidence>
<feature type="compositionally biased region" description="Basic and acidic residues" evidence="4">
    <location>
        <begin position="136"/>
        <end position="145"/>
    </location>
</feature>
<dbReference type="PROSITE" id="PS50302">
    <property type="entry name" value="PUM"/>
    <property type="match status" value="7"/>
</dbReference>